<dbReference type="InterPro" id="IPR027417">
    <property type="entry name" value="P-loop_NTPase"/>
</dbReference>
<comment type="caution">
    <text evidence="2">The sequence shown here is derived from an EMBL/GenBank/DDBJ whole genome shotgun (WGS) entry which is preliminary data.</text>
</comment>
<organism evidence="2 3">
    <name type="scientific">Pelomonas candidula</name>
    <dbReference type="NCBI Taxonomy" id="3299025"/>
    <lineage>
        <taxon>Bacteria</taxon>
        <taxon>Pseudomonadati</taxon>
        <taxon>Pseudomonadota</taxon>
        <taxon>Betaproteobacteria</taxon>
        <taxon>Burkholderiales</taxon>
        <taxon>Sphaerotilaceae</taxon>
        <taxon>Roseateles</taxon>
    </lineage>
</organism>
<dbReference type="PANTHER" id="PTHR13696">
    <property type="entry name" value="P-LOOP CONTAINING NUCLEOSIDE TRIPHOSPHATE HYDROLASE"/>
    <property type="match status" value="1"/>
</dbReference>
<evidence type="ECO:0000259" key="1">
    <source>
        <dbReference type="Pfam" id="PF01656"/>
    </source>
</evidence>
<dbReference type="InterPro" id="IPR002586">
    <property type="entry name" value="CobQ/CobB/MinD/ParA_Nub-bd_dom"/>
</dbReference>
<dbReference type="InterPro" id="IPR050678">
    <property type="entry name" value="DNA_Partitioning_ATPase"/>
</dbReference>
<dbReference type="EMBL" id="JBIGIC010000008">
    <property type="protein sequence ID" value="MFG6488308.1"/>
    <property type="molecule type" value="Genomic_DNA"/>
</dbReference>
<keyword evidence="3" id="KW-1185">Reference proteome</keyword>
<dbReference type="Pfam" id="PF01656">
    <property type="entry name" value="CbiA"/>
    <property type="match status" value="1"/>
</dbReference>
<dbReference type="Gene3D" id="3.40.50.300">
    <property type="entry name" value="P-loop containing nucleotide triphosphate hydrolases"/>
    <property type="match status" value="1"/>
</dbReference>
<dbReference type="CDD" id="cd02042">
    <property type="entry name" value="ParAB_family"/>
    <property type="match status" value="1"/>
</dbReference>
<protein>
    <submittedName>
        <fullName evidence="2">ParA family protein</fullName>
    </submittedName>
</protein>
<dbReference type="PIRSF" id="PIRSF009320">
    <property type="entry name" value="Nuc_binding_HP_1000"/>
    <property type="match status" value="1"/>
</dbReference>
<dbReference type="SUPFAM" id="SSF52540">
    <property type="entry name" value="P-loop containing nucleoside triphosphate hydrolases"/>
    <property type="match status" value="1"/>
</dbReference>
<evidence type="ECO:0000313" key="3">
    <source>
        <dbReference type="Proteomes" id="UP001606134"/>
    </source>
</evidence>
<dbReference type="RefSeq" id="WP_394412949.1">
    <property type="nucleotide sequence ID" value="NZ_JBIGIC010000008.1"/>
</dbReference>
<accession>A0ABW7HEF7</accession>
<feature type="domain" description="CobQ/CobB/MinD/ParA nucleotide binding" evidence="1">
    <location>
        <begin position="4"/>
        <end position="179"/>
    </location>
</feature>
<dbReference type="PANTHER" id="PTHR13696:SF96">
    <property type="entry name" value="COBQ_COBB_MIND_PARA NUCLEOTIDE BINDING DOMAIN-CONTAINING PROTEIN"/>
    <property type="match status" value="1"/>
</dbReference>
<gene>
    <name evidence="2" type="ORF">ACG04R_16595</name>
</gene>
<proteinExistence type="predicted"/>
<dbReference type="Proteomes" id="UP001606134">
    <property type="component" value="Unassembled WGS sequence"/>
</dbReference>
<name>A0ABW7HEF7_9BURK</name>
<evidence type="ECO:0000313" key="2">
    <source>
        <dbReference type="EMBL" id="MFG6488308.1"/>
    </source>
</evidence>
<sequence length="223" mass="23833">MPTIVFANPKGGAGKSTAALLLATELALETDVCVVDADVRRRIAKWAAGGNAPARMTVVDDVDEETVIDRIDEAAGAAPVVIVDLEGTASKLVLLAISQADLVVIPLQDSAPDAEEAAAVIRVIRQQERMSGRKVPYVVVRTRTPAAYRSRLMTYVLAQLQPTGARILETEIVERQAFKALWVYQCPLENLPSAEVSGTSNAIKNARAYAQEVVQALRGVATA</sequence>
<reference evidence="2 3" key="1">
    <citation type="submission" date="2024-08" db="EMBL/GenBank/DDBJ databases">
        <authorList>
            <person name="Lu H."/>
        </authorList>
    </citation>
    <scope>NUCLEOTIDE SEQUENCE [LARGE SCALE GENOMIC DNA]</scope>
    <source>
        <strain evidence="2 3">BYS78W</strain>
    </source>
</reference>